<evidence type="ECO:0000313" key="1">
    <source>
        <dbReference type="EMBL" id="JAH61594.1"/>
    </source>
</evidence>
<dbReference type="AlphaFoldDB" id="A0A0E9U6Q1"/>
<name>A0A0E9U6Q1_ANGAN</name>
<sequence length="25" mass="2766">MDFGYDLCTCMNCPAAKVVPQMLSK</sequence>
<reference evidence="1" key="1">
    <citation type="submission" date="2014-11" db="EMBL/GenBank/DDBJ databases">
        <authorList>
            <person name="Amaro Gonzalez C."/>
        </authorList>
    </citation>
    <scope>NUCLEOTIDE SEQUENCE</scope>
</reference>
<organism evidence="1">
    <name type="scientific">Anguilla anguilla</name>
    <name type="common">European freshwater eel</name>
    <name type="synonym">Muraena anguilla</name>
    <dbReference type="NCBI Taxonomy" id="7936"/>
    <lineage>
        <taxon>Eukaryota</taxon>
        <taxon>Metazoa</taxon>
        <taxon>Chordata</taxon>
        <taxon>Craniata</taxon>
        <taxon>Vertebrata</taxon>
        <taxon>Euteleostomi</taxon>
        <taxon>Actinopterygii</taxon>
        <taxon>Neopterygii</taxon>
        <taxon>Teleostei</taxon>
        <taxon>Anguilliformes</taxon>
        <taxon>Anguillidae</taxon>
        <taxon>Anguilla</taxon>
    </lineage>
</organism>
<accession>A0A0E9U6Q1</accession>
<proteinExistence type="predicted"/>
<protein>
    <submittedName>
        <fullName evidence="1">Uncharacterized protein</fullName>
    </submittedName>
</protein>
<reference evidence="1" key="2">
    <citation type="journal article" date="2015" name="Fish Shellfish Immunol.">
        <title>Early steps in the European eel (Anguilla anguilla)-Vibrio vulnificus interaction in the gills: Role of the RtxA13 toxin.</title>
        <authorList>
            <person name="Callol A."/>
            <person name="Pajuelo D."/>
            <person name="Ebbesson L."/>
            <person name="Teles M."/>
            <person name="MacKenzie S."/>
            <person name="Amaro C."/>
        </authorList>
    </citation>
    <scope>NUCLEOTIDE SEQUENCE</scope>
</reference>
<dbReference type="EMBL" id="GBXM01046983">
    <property type="protein sequence ID" value="JAH61594.1"/>
    <property type="molecule type" value="Transcribed_RNA"/>
</dbReference>